<keyword evidence="2" id="KW-1185">Reference proteome</keyword>
<evidence type="ECO:0000313" key="2">
    <source>
        <dbReference type="Proteomes" id="UP001652445"/>
    </source>
</evidence>
<reference evidence="1 2" key="1">
    <citation type="submission" date="2022-09" db="EMBL/GenBank/DDBJ databases">
        <authorList>
            <person name="Han X.L."/>
            <person name="Wang Q."/>
            <person name="Lu T."/>
        </authorList>
    </citation>
    <scope>NUCLEOTIDE SEQUENCE [LARGE SCALE GENOMIC DNA]</scope>
    <source>
        <strain evidence="1 2">WQ 127069</strain>
    </source>
</reference>
<gene>
    <name evidence="1" type="ORF">OB236_34715</name>
</gene>
<evidence type="ECO:0000313" key="1">
    <source>
        <dbReference type="EMBL" id="MCU6797294.1"/>
    </source>
</evidence>
<dbReference type="Proteomes" id="UP001652445">
    <property type="component" value="Unassembled WGS sequence"/>
</dbReference>
<proteinExistence type="predicted"/>
<dbReference type="EMBL" id="JAOQIO010000116">
    <property type="protein sequence ID" value="MCU6797294.1"/>
    <property type="molecule type" value="Genomic_DNA"/>
</dbReference>
<protein>
    <submittedName>
        <fullName evidence="1">Uncharacterized protein</fullName>
    </submittedName>
</protein>
<comment type="caution">
    <text evidence="1">The sequence shown here is derived from an EMBL/GenBank/DDBJ whole genome shotgun (WGS) entry which is preliminary data.</text>
</comment>
<name>A0ABT2URM7_9BACL</name>
<accession>A0ABT2URM7</accession>
<sequence>MCKAFVFSGRLSSLRDTLGMVLHRGGQGLCVLGALVVPAGHAWFGAVQ</sequence>
<organism evidence="1 2">
    <name type="scientific">Paenibacillus baimaensis</name>
    <dbReference type="NCBI Taxonomy" id="2982185"/>
    <lineage>
        <taxon>Bacteria</taxon>
        <taxon>Bacillati</taxon>
        <taxon>Bacillota</taxon>
        <taxon>Bacilli</taxon>
        <taxon>Bacillales</taxon>
        <taxon>Paenibacillaceae</taxon>
        <taxon>Paenibacillus</taxon>
    </lineage>
</organism>